<dbReference type="AlphaFoldDB" id="A0A9N8WKI3"/>
<feature type="compositionally biased region" description="Basic and acidic residues" evidence="1">
    <location>
        <begin position="382"/>
        <end position="394"/>
    </location>
</feature>
<organism evidence="2 3">
    <name type="scientific">Ambispora gerdemannii</name>
    <dbReference type="NCBI Taxonomy" id="144530"/>
    <lineage>
        <taxon>Eukaryota</taxon>
        <taxon>Fungi</taxon>
        <taxon>Fungi incertae sedis</taxon>
        <taxon>Mucoromycota</taxon>
        <taxon>Glomeromycotina</taxon>
        <taxon>Glomeromycetes</taxon>
        <taxon>Archaeosporales</taxon>
        <taxon>Ambisporaceae</taxon>
        <taxon>Ambispora</taxon>
    </lineage>
</organism>
<dbReference type="Proteomes" id="UP000789831">
    <property type="component" value="Unassembled WGS sequence"/>
</dbReference>
<proteinExistence type="predicted"/>
<gene>
    <name evidence="2" type="ORF">AGERDE_LOCUS3591</name>
</gene>
<reference evidence="2" key="1">
    <citation type="submission" date="2021-06" db="EMBL/GenBank/DDBJ databases">
        <authorList>
            <person name="Kallberg Y."/>
            <person name="Tangrot J."/>
            <person name="Rosling A."/>
        </authorList>
    </citation>
    <scope>NUCLEOTIDE SEQUENCE</scope>
    <source>
        <strain evidence="2">MT106</strain>
    </source>
</reference>
<evidence type="ECO:0000313" key="2">
    <source>
        <dbReference type="EMBL" id="CAG8487908.1"/>
    </source>
</evidence>
<dbReference type="EMBL" id="CAJVPL010000363">
    <property type="protein sequence ID" value="CAG8487908.1"/>
    <property type="molecule type" value="Genomic_DNA"/>
</dbReference>
<protein>
    <submittedName>
        <fullName evidence="2">3288_t:CDS:1</fullName>
    </submittedName>
</protein>
<keyword evidence="3" id="KW-1185">Reference proteome</keyword>
<comment type="caution">
    <text evidence="2">The sequence shown here is derived from an EMBL/GenBank/DDBJ whole genome shotgun (WGS) entry which is preliminary data.</text>
</comment>
<feature type="region of interest" description="Disordered" evidence="1">
    <location>
        <begin position="371"/>
        <end position="394"/>
    </location>
</feature>
<name>A0A9N8WKI3_9GLOM</name>
<evidence type="ECO:0000313" key="3">
    <source>
        <dbReference type="Proteomes" id="UP000789831"/>
    </source>
</evidence>
<evidence type="ECO:0000256" key="1">
    <source>
        <dbReference type="SAM" id="MobiDB-lite"/>
    </source>
</evidence>
<sequence length="394" mass="44475">MSITLETLIWFQVEGRDVNNVATFPGSTFLDLRKAIKAESKLTYNASSLVLRAKKDDPDVFKKDCQRSFSKLIDIGVDEDNPIKRDSLSVSLTRNDVIYRSSDNKMLDQQNLFVELERLFQNETEKQLTEKEENDVLSYFTVNKERHAAAALSSLHILSTDDPGTGKSRNANEFTRRDGNRIMAPAYDRMNPTLILLLILQLLREKMKLHDIIGTYEPPDPLNVVPCIFVIPVCTSTIAGPVEEDSRIPVFKNDGIASTLVEDCGGHGRVLEDLNDCLAGRLNLSENYCDAIFGSVRDARPIAISHEQGDPILRDWEFVDYGEQRALLNPVSLLQAKSWQKPQQLEIARHQTDTNLKISLQANRISAGYREFERNSPIQTDGKTDHSKDIPTRA</sequence>
<accession>A0A9N8WKI3</accession>